<dbReference type="InterPro" id="IPR036390">
    <property type="entry name" value="WH_DNA-bd_sf"/>
</dbReference>
<evidence type="ECO:0000313" key="3">
    <source>
        <dbReference type="Proteomes" id="UP001183648"/>
    </source>
</evidence>
<dbReference type="SUPFAM" id="SSF46785">
    <property type="entry name" value="Winged helix' DNA-binding domain"/>
    <property type="match status" value="1"/>
</dbReference>
<dbReference type="Gene3D" id="1.10.10.10">
    <property type="entry name" value="Winged helix-like DNA-binding domain superfamily/Winged helix DNA-binding domain"/>
    <property type="match status" value="1"/>
</dbReference>
<keyword evidence="3" id="KW-1185">Reference proteome</keyword>
<dbReference type="Proteomes" id="UP001183648">
    <property type="component" value="Unassembled WGS sequence"/>
</dbReference>
<sequence length="152" mass="16381">MVSDDALVDAFVTASRALVAVAVHSVSSAPVDLTVVQFRVLVLVAEGGLSIGDLAEHLGVNQSNASRQVDRLERHGLVSRQRLDSDARVVVVGLTAEGQDVVETVMQRRRDDVRRLLGPVPPARAAALVEALEAFNQAARDLDEAPWARDPW</sequence>
<dbReference type="RefSeq" id="WP_310297506.1">
    <property type="nucleotide sequence ID" value="NZ_BAAAPS010000011.1"/>
</dbReference>
<dbReference type="EMBL" id="JAVDYG010000001">
    <property type="protein sequence ID" value="MDR7360682.1"/>
    <property type="molecule type" value="Genomic_DNA"/>
</dbReference>
<protein>
    <submittedName>
        <fullName evidence="2">DNA-binding MarR family transcriptional regulator</fullName>
    </submittedName>
</protein>
<dbReference type="SMART" id="SM00347">
    <property type="entry name" value="HTH_MARR"/>
    <property type="match status" value="1"/>
</dbReference>
<comment type="caution">
    <text evidence="2">The sequence shown here is derived from an EMBL/GenBank/DDBJ whole genome shotgun (WGS) entry which is preliminary data.</text>
</comment>
<evidence type="ECO:0000259" key="1">
    <source>
        <dbReference type="PROSITE" id="PS50995"/>
    </source>
</evidence>
<dbReference type="Pfam" id="PF01047">
    <property type="entry name" value="MarR"/>
    <property type="match status" value="1"/>
</dbReference>
<dbReference type="PROSITE" id="PS50995">
    <property type="entry name" value="HTH_MARR_2"/>
    <property type="match status" value="1"/>
</dbReference>
<dbReference type="InterPro" id="IPR039422">
    <property type="entry name" value="MarR/SlyA-like"/>
</dbReference>
<feature type="domain" description="HTH marR-type" evidence="1">
    <location>
        <begin position="4"/>
        <end position="137"/>
    </location>
</feature>
<dbReference type="InterPro" id="IPR036388">
    <property type="entry name" value="WH-like_DNA-bd_sf"/>
</dbReference>
<organism evidence="2 3">
    <name type="scientific">Nocardioides marmoribigeumensis</name>
    <dbReference type="NCBI Taxonomy" id="433649"/>
    <lineage>
        <taxon>Bacteria</taxon>
        <taxon>Bacillati</taxon>
        <taxon>Actinomycetota</taxon>
        <taxon>Actinomycetes</taxon>
        <taxon>Propionibacteriales</taxon>
        <taxon>Nocardioidaceae</taxon>
        <taxon>Nocardioides</taxon>
    </lineage>
</organism>
<dbReference type="CDD" id="cd00090">
    <property type="entry name" value="HTH_ARSR"/>
    <property type="match status" value="1"/>
</dbReference>
<proteinExistence type="predicted"/>
<dbReference type="InterPro" id="IPR011991">
    <property type="entry name" value="ArsR-like_HTH"/>
</dbReference>
<name>A0ABU2BPW3_9ACTN</name>
<evidence type="ECO:0000313" key="2">
    <source>
        <dbReference type="EMBL" id="MDR7360682.1"/>
    </source>
</evidence>
<dbReference type="GO" id="GO:0003677">
    <property type="term" value="F:DNA binding"/>
    <property type="evidence" value="ECO:0007669"/>
    <property type="project" value="UniProtKB-KW"/>
</dbReference>
<dbReference type="PANTHER" id="PTHR33164:SF94">
    <property type="entry name" value="TRANSCRIPTIONAL REGULATORY PROTEIN-RELATED"/>
    <property type="match status" value="1"/>
</dbReference>
<accession>A0ABU2BPW3</accession>
<dbReference type="PANTHER" id="PTHR33164">
    <property type="entry name" value="TRANSCRIPTIONAL REGULATOR, MARR FAMILY"/>
    <property type="match status" value="1"/>
</dbReference>
<gene>
    <name evidence="2" type="ORF">J2S63_000235</name>
</gene>
<reference evidence="2 3" key="1">
    <citation type="submission" date="2023-07" db="EMBL/GenBank/DDBJ databases">
        <title>Sequencing the genomes of 1000 actinobacteria strains.</title>
        <authorList>
            <person name="Klenk H.-P."/>
        </authorList>
    </citation>
    <scope>NUCLEOTIDE SEQUENCE [LARGE SCALE GENOMIC DNA]</scope>
    <source>
        <strain evidence="2 3">DSM 19426</strain>
    </source>
</reference>
<dbReference type="PRINTS" id="PR00598">
    <property type="entry name" value="HTHMARR"/>
</dbReference>
<dbReference type="InterPro" id="IPR000835">
    <property type="entry name" value="HTH_MarR-typ"/>
</dbReference>
<keyword evidence="2" id="KW-0238">DNA-binding</keyword>